<dbReference type="EMBL" id="JAPFFF010000007">
    <property type="protein sequence ID" value="KAK8885402.1"/>
    <property type="molecule type" value="Genomic_DNA"/>
</dbReference>
<feature type="coiled-coil region" evidence="1">
    <location>
        <begin position="440"/>
        <end position="588"/>
    </location>
</feature>
<keyword evidence="3" id="KW-1185">Reference proteome</keyword>
<dbReference type="PANTHER" id="PTHR23159">
    <property type="entry name" value="CENTROSOMAL PROTEIN 2"/>
    <property type="match status" value="1"/>
</dbReference>
<dbReference type="PANTHER" id="PTHR23159:SF31">
    <property type="entry name" value="CENTROSOME-ASSOCIATED PROTEIN CEP250 ISOFORM X1"/>
    <property type="match status" value="1"/>
</dbReference>
<organism evidence="2 3">
    <name type="scientific">Tritrichomonas musculus</name>
    <dbReference type="NCBI Taxonomy" id="1915356"/>
    <lineage>
        <taxon>Eukaryota</taxon>
        <taxon>Metamonada</taxon>
        <taxon>Parabasalia</taxon>
        <taxon>Tritrichomonadida</taxon>
        <taxon>Tritrichomonadidae</taxon>
        <taxon>Tritrichomonas</taxon>
    </lineage>
</organism>
<reference evidence="2 3" key="1">
    <citation type="submission" date="2024-04" db="EMBL/GenBank/DDBJ databases">
        <title>Tritrichomonas musculus Genome.</title>
        <authorList>
            <person name="Alves-Ferreira E."/>
            <person name="Grigg M."/>
            <person name="Lorenzi H."/>
            <person name="Galac M."/>
        </authorList>
    </citation>
    <scope>NUCLEOTIDE SEQUENCE [LARGE SCALE GENOMIC DNA]</scope>
    <source>
        <strain evidence="2 3">EAF2021</strain>
    </source>
</reference>
<protein>
    <recommendedName>
        <fullName evidence="4">Viral A-type inclusion protein</fullName>
    </recommendedName>
</protein>
<gene>
    <name evidence="2" type="ORF">M9Y10_040850</name>
</gene>
<evidence type="ECO:0000313" key="3">
    <source>
        <dbReference type="Proteomes" id="UP001470230"/>
    </source>
</evidence>
<evidence type="ECO:0000313" key="2">
    <source>
        <dbReference type="EMBL" id="KAK8885402.1"/>
    </source>
</evidence>
<accession>A0ABR2K3B5</accession>
<dbReference type="SUPFAM" id="SSF57997">
    <property type="entry name" value="Tropomyosin"/>
    <property type="match status" value="1"/>
</dbReference>
<sequence>MNDSFPNLNALQQSADKDEIIDQLQAENGKLLKVNQELCKSKNQNEILLQCHKEYSIEKKSLLEKIEYLETTNKNNDDKINELTKKNQKLKNEKSQIQKELTEFKNQFELYKKSSKQSFKEQIQAQATELSIQCENKDKQLDEISSELNELKAKDQSNSSIIEQKSKEIEQLQYSLSTIKEKLEKCKQKNSNLQNKLDDLQKQNNSLLSTIDKMKHEIKNKEKEIKILKEQQNKDSSILETQSNQIEELVKKVSEYQSINPKAKTPEELKNDFMNRKNICKVIKMKYQKCQKKLSIAVDKLNEQTRAMEGAASDLSDVQDNALSLQKQINDYENEIIKLKKRIDKFVFRETIGKSILKANTYLTNKLSLIETKINPEIAKPSFRSIFIMIIALKRWSSIIGLQKLYERDIRIWWWWLVPTESSKNITASNNNIDSILEYIDQRNKTNEDQKVEIKNLKINLSHFTEENQKIAKDLDEQIENNKNQENQIEKLNTKLDELTEQMKSMIDQNDFEEILTKYKSTKAALKATKEFIKSQDQEINSLNEQIQNLEQRRKMQHNYLKLSEKSNKNVQKQLSNAHEKIGQLEIELDYRDKENLALERHLNHAEIVESRLRANCMTMAQYNNNGLFDSEPDYQKGDCDIKKKLHIMSQNLITEYN</sequence>
<keyword evidence="1" id="KW-0175">Coiled coil</keyword>
<evidence type="ECO:0008006" key="4">
    <source>
        <dbReference type="Google" id="ProtNLM"/>
    </source>
</evidence>
<evidence type="ECO:0000256" key="1">
    <source>
        <dbReference type="SAM" id="Coils"/>
    </source>
</evidence>
<comment type="caution">
    <text evidence="2">The sequence shown here is derived from an EMBL/GenBank/DDBJ whole genome shotgun (WGS) entry which is preliminary data.</text>
</comment>
<feature type="coiled-coil region" evidence="1">
    <location>
        <begin position="69"/>
        <end position="259"/>
    </location>
</feature>
<dbReference type="Proteomes" id="UP001470230">
    <property type="component" value="Unassembled WGS sequence"/>
</dbReference>
<name>A0ABR2K3B5_9EUKA</name>
<feature type="coiled-coil region" evidence="1">
    <location>
        <begin position="315"/>
        <end position="349"/>
    </location>
</feature>
<dbReference type="Gene3D" id="1.10.287.1490">
    <property type="match status" value="1"/>
</dbReference>
<proteinExistence type="predicted"/>